<evidence type="ECO:0000313" key="3">
    <source>
        <dbReference type="EMBL" id="OHA29449.1"/>
    </source>
</evidence>
<feature type="domain" description="DUF4015" evidence="2">
    <location>
        <begin position="90"/>
        <end position="422"/>
    </location>
</feature>
<name>A0A1G2N239_9BACT</name>
<dbReference type="InterPro" id="IPR025275">
    <property type="entry name" value="DUF4015"/>
</dbReference>
<dbReference type="STRING" id="1802315.A3F51_00220"/>
<dbReference type="Gene3D" id="3.20.20.80">
    <property type="entry name" value="Glycosidases"/>
    <property type="match status" value="1"/>
</dbReference>
<dbReference type="Pfam" id="PF13200">
    <property type="entry name" value="DUF4015"/>
    <property type="match status" value="1"/>
</dbReference>
<dbReference type="Proteomes" id="UP000178089">
    <property type="component" value="Unassembled WGS sequence"/>
</dbReference>
<evidence type="ECO:0000256" key="1">
    <source>
        <dbReference type="SAM" id="Phobius"/>
    </source>
</evidence>
<keyword evidence="1" id="KW-0472">Membrane</keyword>
<sequence length="430" mass="48102">MRDFWRESGATSTMTIIIGAFLIVVAVFLIIWFLPMGSISYSMIELENTASAMDGTTTAVNASTTLVTIASSTSPAFVITHIPTPAPLKGLYMTSWAAGNDKFRAHLFDLVDTTEINAVVIDVKDYTGRISFMVEDPELARIGAAQTRILDIKEFIGKLHEKGVYVIARISVFQDSYLINVYPEWAVKTRAGEVWKDYKGVKWLDPAAKPVWEYVARIGREAHKVGFDELNFDYIRFPSDGNLEDISYTWGEGRGRVEIVKDFYSFIHEQFSGSGIPTSADIFGLTTSAEGDLGIGQILEFALESFDYVAPMVYPSHFGAGFSGYAKPAQYPYEIVQLSMNNAIRKAEATTTNSYMLGLEMIASTSPQLYTKKSYNIQKLRPWLQAFDLGAIYTPEMVRKQIQAIYDVGLSSWMLWNAGSVYDRETLLEK</sequence>
<evidence type="ECO:0000259" key="2">
    <source>
        <dbReference type="Pfam" id="PF13200"/>
    </source>
</evidence>
<evidence type="ECO:0000313" key="4">
    <source>
        <dbReference type="Proteomes" id="UP000178089"/>
    </source>
</evidence>
<dbReference type="AlphaFoldDB" id="A0A1G2N239"/>
<reference evidence="3 4" key="1">
    <citation type="journal article" date="2016" name="Nat. Commun.">
        <title>Thousands of microbial genomes shed light on interconnected biogeochemical processes in an aquifer system.</title>
        <authorList>
            <person name="Anantharaman K."/>
            <person name="Brown C.T."/>
            <person name="Hug L.A."/>
            <person name="Sharon I."/>
            <person name="Castelle C.J."/>
            <person name="Probst A.J."/>
            <person name="Thomas B.C."/>
            <person name="Singh A."/>
            <person name="Wilkins M.J."/>
            <person name="Karaoz U."/>
            <person name="Brodie E.L."/>
            <person name="Williams K.H."/>
            <person name="Hubbard S.S."/>
            <person name="Banfield J.F."/>
        </authorList>
    </citation>
    <scope>NUCLEOTIDE SEQUENCE [LARGE SCALE GENOMIC DNA]</scope>
</reference>
<protein>
    <recommendedName>
        <fullName evidence="2">DUF4015 domain-containing protein</fullName>
    </recommendedName>
</protein>
<feature type="transmembrane region" description="Helical" evidence="1">
    <location>
        <begin position="12"/>
        <end position="34"/>
    </location>
</feature>
<dbReference type="EMBL" id="MHRT01000004">
    <property type="protein sequence ID" value="OHA29449.1"/>
    <property type="molecule type" value="Genomic_DNA"/>
</dbReference>
<dbReference type="InterPro" id="IPR017853">
    <property type="entry name" value="GH"/>
</dbReference>
<gene>
    <name evidence="3" type="ORF">A3F51_00220</name>
</gene>
<keyword evidence="1" id="KW-0812">Transmembrane</keyword>
<dbReference type="SUPFAM" id="SSF51445">
    <property type="entry name" value="(Trans)glycosidases"/>
    <property type="match status" value="1"/>
</dbReference>
<organism evidence="3 4">
    <name type="scientific">Candidatus Taylorbacteria bacterium RIFCSPHIGHO2_12_FULL_45_16</name>
    <dbReference type="NCBI Taxonomy" id="1802315"/>
    <lineage>
        <taxon>Bacteria</taxon>
        <taxon>Candidatus Tayloriibacteriota</taxon>
    </lineage>
</organism>
<comment type="caution">
    <text evidence="3">The sequence shown here is derived from an EMBL/GenBank/DDBJ whole genome shotgun (WGS) entry which is preliminary data.</text>
</comment>
<keyword evidence="1" id="KW-1133">Transmembrane helix</keyword>
<proteinExistence type="predicted"/>
<accession>A0A1G2N239</accession>